<dbReference type="PROSITE" id="PS51352">
    <property type="entry name" value="THIOREDOXIN_2"/>
    <property type="match status" value="1"/>
</dbReference>
<dbReference type="Gene3D" id="3.40.30.10">
    <property type="entry name" value="Glutaredoxin"/>
    <property type="match status" value="1"/>
</dbReference>
<dbReference type="PANTHER" id="PTHR42852:SF13">
    <property type="entry name" value="PROTEIN DIPZ"/>
    <property type="match status" value="1"/>
</dbReference>
<reference evidence="2 3" key="1">
    <citation type="submission" date="2018-02" db="EMBL/GenBank/DDBJ databases">
        <title>The draft genome of Sphingobacterium sp. 5JN-11.</title>
        <authorList>
            <person name="Liu L."/>
            <person name="Li L."/>
            <person name="Liang L."/>
            <person name="Zhang X."/>
            <person name="Wang T."/>
        </authorList>
    </citation>
    <scope>NUCLEOTIDE SEQUENCE [LARGE SCALE GENOMIC DNA]</scope>
    <source>
        <strain evidence="2 3">5JN-11</strain>
    </source>
</reference>
<protein>
    <recommendedName>
        <fullName evidence="1">Thioredoxin domain-containing protein</fullName>
    </recommendedName>
</protein>
<dbReference type="Proteomes" id="UP000239711">
    <property type="component" value="Unassembled WGS sequence"/>
</dbReference>
<organism evidence="2 3">
    <name type="scientific">Sphingobacterium haloxyli</name>
    <dbReference type="NCBI Taxonomy" id="2100533"/>
    <lineage>
        <taxon>Bacteria</taxon>
        <taxon>Pseudomonadati</taxon>
        <taxon>Bacteroidota</taxon>
        <taxon>Sphingobacteriia</taxon>
        <taxon>Sphingobacteriales</taxon>
        <taxon>Sphingobacteriaceae</taxon>
        <taxon>Sphingobacterium</taxon>
    </lineage>
</organism>
<dbReference type="InterPro" id="IPR000866">
    <property type="entry name" value="AhpC/TSA"/>
</dbReference>
<dbReference type="InterPro" id="IPR013766">
    <property type="entry name" value="Thioredoxin_domain"/>
</dbReference>
<dbReference type="AlphaFoldDB" id="A0A2S9IYC7"/>
<dbReference type="OrthoDB" id="793244at2"/>
<proteinExistence type="predicted"/>
<sequence length="471" mass="54340">MNNFYRGGRGLAFFKHLFRLFKSRNNRSRTLFSFAAPILCFMLFNLSEARTQSRDDLGAAERQTEIKPLEIGDTIPEYIWQLPLRVVNHPAGKDTITLYDYRDKKLIILDFWATWCTSCIKAFPKLDTLQKDIGQKEMQIVLVNSKSTRDNSISTKQFFRNKRYLPDLLSVTEDTVFKELFPHRSIPHYVWLRDGRLLATTKAEDLTCENIQKAMAGGAINSSRVPRISFDIRQPLFDNGNGGQAPVPIYKSTLSPFMNGLKSAFAIDVNDFGQYTRLVFTNSPLINLLTYAYPALQALSPSRLILDVEDKSPFRQEPFMKWKSRHLYTYEARFPATTEEKAKELMQSDLRTYFKYDITDTIMEMDCLVARPVDPNVGKVRDIAKSTNQNEGESTDTYFQDYALDAFFEQIEALQRMPVVNETGMEDRSILRLPTDLSDMSRVKSALQRYDIEFSVEKRQVPVVILSDKKN</sequence>
<dbReference type="InterPro" id="IPR036249">
    <property type="entry name" value="Thioredoxin-like_sf"/>
</dbReference>
<dbReference type="RefSeq" id="WP_105718332.1">
    <property type="nucleotide sequence ID" value="NZ_PVBQ01000019.1"/>
</dbReference>
<evidence type="ECO:0000259" key="1">
    <source>
        <dbReference type="PROSITE" id="PS51352"/>
    </source>
</evidence>
<comment type="caution">
    <text evidence="2">The sequence shown here is derived from an EMBL/GenBank/DDBJ whole genome shotgun (WGS) entry which is preliminary data.</text>
</comment>
<dbReference type="PANTHER" id="PTHR42852">
    <property type="entry name" value="THIOL:DISULFIDE INTERCHANGE PROTEIN DSBE"/>
    <property type="match status" value="1"/>
</dbReference>
<evidence type="ECO:0000313" key="3">
    <source>
        <dbReference type="Proteomes" id="UP000239711"/>
    </source>
</evidence>
<keyword evidence="3" id="KW-1185">Reference proteome</keyword>
<dbReference type="EMBL" id="PVBQ01000019">
    <property type="protein sequence ID" value="PRD45531.1"/>
    <property type="molecule type" value="Genomic_DNA"/>
</dbReference>
<dbReference type="CDD" id="cd02966">
    <property type="entry name" value="TlpA_like_family"/>
    <property type="match status" value="1"/>
</dbReference>
<dbReference type="SUPFAM" id="SSF52833">
    <property type="entry name" value="Thioredoxin-like"/>
    <property type="match status" value="1"/>
</dbReference>
<dbReference type="GO" id="GO:0016491">
    <property type="term" value="F:oxidoreductase activity"/>
    <property type="evidence" value="ECO:0007669"/>
    <property type="project" value="InterPro"/>
</dbReference>
<accession>A0A2S9IYC7</accession>
<name>A0A2S9IYC7_9SPHI</name>
<feature type="domain" description="Thioredoxin" evidence="1">
    <location>
        <begin position="69"/>
        <end position="216"/>
    </location>
</feature>
<evidence type="ECO:0000313" key="2">
    <source>
        <dbReference type="EMBL" id="PRD45531.1"/>
    </source>
</evidence>
<gene>
    <name evidence="2" type="ORF">C5745_17615</name>
</gene>
<dbReference type="Pfam" id="PF00578">
    <property type="entry name" value="AhpC-TSA"/>
    <property type="match status" value="1"/>
</dbReference>
<dbReference type="GO" id="GO:0016209">
    <property type="term" value="F:antioxidant activity"/>
    <property type="evidence" value="ECO:0007669"/>
    <property type="project" value="InterPro"/>
</dbReference>
<dbReference type="InterPro" id="IPR050553">
    <property type="entry name" value="Thioredoxin_ResA/DsbE_sf"/>
</dbReference>